<organism evidence="2 3">
    <name type="scientific">Aplosporella prunicola CBS 121167</name>
    <dbReference type="NCBI Taxonomy" id="1176127"/>
    <lineage>
        <taxon>Eukaryota</taxon>
        <taxon>Fungi</taxon>
        <taxon>Dikarya</taxon>
        <taxon>Ascomycota</taxon>
        <taxon>Pezizomycotina</taxon>
        <taxon>Dothideomycetes</taxon>
        <taxon>Dothideomycetes incertae sedis</taxon>
        <taxon>Botryosphaeriales</taxon>
        <taxon>Aplosporellaceae</taxon>
        <taxon>Aplosporella</taxon>
    </lineage>
</organism>
<feature type="region of interest" description="Disordered" evidence="1">
    <location>
        <begin position="155"/>
        <end position="329"/>
    </location>
</feature>
<proteinExistence type="predicted"/>
<dbReference type="Proteomes" id="UP000799438">
    <property type="component" value="Unassembled WGS sequence"/>
</dbReference>
<feature type="compositionally biased region" description="Basic and acidic residues" evidence="1">
    <location>
        <begin position="289"/>
        <end position="311"/>
    </location>
</feature>
<dbReference type="OrthoDB" id="1162399at2759"/>
<feature type="region of interest" description="Disordered" evidence="1">
    <location>
        <begin position="404"/>
        <end position="557"/>
    </location>
</feature>
<feature type="compositionally biased region" description="Polar residues" evidence="1">
    <location>
        <begin position="473"/>
        <end position="490"/>
    </location>
</feature>
<protein>
    <recommendedName>
        <fullName evidence="4">NTF2 domain-containing protein</fullName>
    </recommendedName>
</protein>
<dbReference type="SUPFAM" id="SSF54427">
    <property type="entry name" value="NTF2-like"/>
    <property type="match status" value="1"/>
</dbReference>
<name>A0A6A6BRI4_9PEZI</name>
<dbReference type="Gene3D" id="3.10.450.50">
    <property type="match status" value="1"/>
</dbReference>
<keyword evidence="3" id="KW-1185">Reference proteome</keyword>
<feature type="compositionally biased region" description="Low complexity" evidence="1">
    <location>
        <begin position="155"/>
        <end position="167"/>
    </location>
</feature>
<evidence type="ECO:0000313" key="3">
    <source>
        <dbReference type="Proteomes" id="UP000799438"/>
    </source>
</evidence>
<feature type="compositionally biased region" description="Polar residues" evidence="1">
    <location>
        <begin position="180"/>
        <end position="195"/>
    </location>
</feature>
<feature type="compositionally biased region" description="Polar residues" evidence="1">
    <location>
        <begin position="248"/>
        <end position="257"/>
    </location>
</feature>
<evidence type="ECO:0000313" key="2">
    <source>
        <dbReference type="EMBL" id="KAF2146620.1"/>
    </source>
</evidence>
<dbReference type="RefSeq" id="XP_033402329.1">
    <property type="nucleotide sequence ID" value="XM_033536394.1"/>
</dbReference>
<gene>
    <name evidence="2" type="ORF">K452DRAFT_219039</name>
</gene>
<reference evidence="2" key="1">
    <citation type="journal article" date="2020" name="Stud. Mycol.">
        <title>101 Dothideomycetes genomes: a test case for predicting lifestyles and emergence of pathogens.</title>
        <authorList>
            <person name="Haridas S."/>
            <person name="Albert R."/>
            <person name="Binder M."/>
            <person name="Bloem J."/>
            <person name="Labutti K."/>
            <person name="Salamov A."/>
            <person name="Andreopoulos B."/>
            <person name="Baker S."/>
            <person name="Barry K."/>
            <person name="Bills G."/>
            <person name="Bluhm B."/>
            <person name="Cannon C."/>
            <person name="Castanera R."/>
            <person name="Culley D."/>
            <person name="Daum C."/>
            <person name="Ezra D."/>
            <person name="Gonzalez J."/>
            <person name="Henrissat B."/>
            <person name="Kuo A."/>
            <person name="Liang C."/>
            <person name="Lipzen A."/>
            <person name="Lutzoni F."/>
            <person name="Magnuson J."/>
            <person name="Mondo S."/>
            <person name="Nolan M."/>
            <person name="Ohm R."/>
            <person name="Pangilinan J."/>
            <person name="Park H.-J."/>
            <person name="Ramirez L."/>
            <person name="Alfaro M."/>
            <person name="Sun H."/>
            <person name="Tritt A."/>
            <person name="Yoshinaga Y."/>
            <person name="Zwiers L.-H."/>
            <person name="Turgeon B."/>
            <person name="Goodwin S."/>
            <person name="Spatafora J."/>
            <person name="Crous P."/>
            <person name="Grigoriev I."/>
        </authorList>
    </citation>
    <scope>NUCLEOTIDE SEQUENCE</scope>
    <source>
        <strain evidence="2">CBS 121167</strain>
    </source>
</reference>
<dbReference type="AlphaFoldDB" id="A0A6A6BRI4"/>
<dbReference type="GeneID" id="54293890"/>
<accession>A0A6A6BRI4</accession>
<evidence type="ECO:0000256" key="1">
    <source>
        <dbReference type="SAM" id="MobiDB-lite"/>
    </source>
</evidence>
<sequence length="557" mass="60821">MALSAKYQQFLGAPAVELLSAQASINYITTLTTVANPAAILKHLTAQGKLLTKKNERILNTIEGSDSLCLEVETTLELVAGGGAFLPGLDDNFISDRTVVFPIVHVVQFDEQQKIRTIRLYWDQASLLKQVEVIGSRARNWPIRDGKDQVRLITSSTSLGQTSSTASGRQGAHVRDGSENDNVSRPQTGKSSVSATGDPHASLSLFQPRDVNQETSGAPTAGLVPRVKPAKPPARNLTDIVGDEDELQSTQGVYSSKNDIRPKAGAGKNYHPIRLFDEDESNARSSHLSPERKKADPKKYEHFKFDEREDAPTPDAETARSKSKKHTSQWGFEDFVTPEKIRPKVHAQNERHFGWSDDEVSTAISLYLSGCRLLFSADPETSPVKRPVVHQPRADAETHFEMRDDGTPAAERTAHISSKGGKHSKGLGLYKDPVLGSENDDEHEGNDGPLHNVTKTVNNESRQKHFGSKFEISDSSPAASRMESTSTKENLATGPGKARGINIAGDGMGGRKGSSRAWLFGDDDDDDADVKDTPVARRKHADKAESQPAKKGGFWDF</sequence>
<dbReference type="EMBL" id="ML995475">
    <property type="protein sequence ID" value="KAF2146620.1"/>
    <property type="molecule type" value="Genomic_DNA"/>
</dbReference>
<dbReference type="InterPro" id="IPR032710">
    <property type="entry name" value="NTF2-like_dom_sf"/>
</dbReference>
<evidence type="ECO:0008006" key="4">
    <source>
        <dbReference type="Google" id="ProtNLM"/>
    </source>
</evidence>